<organism evidence="2 3">
    <name type="scientific">Botryobasidium botryosum (strain FD-172 SS1)</name>
    <dbReference type="NCBI Taxonomy" id="930990"/>
    <lineage>
        <taxon>Eukaryota</taxon>
        <taxon>Fungi</taxon>
        <taxon>Dikarya</taxon>
        <taxon>Basidiomycota</taxon>
        <taxon>Agaricomycotina</taxon>
        <taxon>Agaricomycetes</taxon>
        <taxon>Cantharellales</taxon>
        <taxon>Botryobasidiaceae</taxon>
        <taxon>Botryobasidium</taxon>
    </lineage>
</organism>
<proteinExistence type="predicted"/>
<dbReference type="EMBL" id="KL198020">
    <property type="protein sequence ID" value="KDQ18924.1"/>
    <property type="molecule type" value="Genomic_DNA"/>
</dbReference>
<dbReference type="HOGENOM" id="CLU_1970178_0_0_1"/>
<name>A0A067MTK9_BOTB1</name>
<reference evidence="3" key="1">
    <citation type="journal article" date="2014" name="Proc. Natl. Acad. Sci. U.S.A.">
        <title>Extensive sampling of basidiomycete genomes demonstrates inadequacy of the white-rot/brown-rot paradigm for wood decay fungi.</title>
        <authorList>
            <person name="Riley R."/>
            <person name="Salamov A.A."/>
            <person name="Brown D.W."/>
            <person name="Nagy L.G."/>
            <person name="Floudas D."/>
            <person name="Held B.W."/>
            <person name="Levasseur A."/>
            <person name="Lombard V."/>
            <person name="Morin E."/>
            <person name="Otillar R."/>
            <person name="Lindquist E.A."/>
            <person name="Sun H."/>
            <person name="LaButti K.M."/>
            <person name="Schmutz J."/>
            <person name="Jabbour D."/>
            <person name="Luo H."/>
            <person name="Baker S.E."/>
            <person name="Pisabarro A.G."/>
            <person name="Walton J.D."/>
            <person name="Blanchette R.A."/>
            <person name="Henrissat B."/>
            <person name="Martin F."/>
            <person name="Cullen D."/>
            <person name="Hibbett D.S."/>
            <person name="Grigoriev I.V."/>
        </authorList>
    </citation>
    <scope>NUCLEOTIDE SEQUENCE [LARGE SCALE GENOMIC DNA]</scope>
    <source>
        <strain evidence="3">FD-172 SS1</strain>
    </source>
</reference>
<evidence type="ECO:0000313" key="3">
    <source>
        <dbReference type="Proteomes" id="UP000027195"/>
    </source>
</evidence>
<keyword evidence="3" id="KW-1185">Reference proteome</keyword>
<dbReference type="AlphaFoldDB" id="A0A067MTK9"/>
<gene>
    <name evidence="2" type="ORF">BOTBODRAFT_478914</name>
</gene>
<dbReference type="InParanoid" id="A0A067MTK9"/>
<dbReference type="Proteomes" id="UP000027195">
    <property type="component" value="Unassembled WGS sequence"/>
</dbReference>
<sequence>MLWSLALSQAGTLVLQQASEFMDLGTPRTRSESGTSNLTCAKHASYYVSTNSPNMVPSTIKPKPSPVLDSTPRPPDGHDLCAPPYNPFCHEMRAPRRHSSPQGTSCFSYFFPPVTASPTTVCPQLSA</sequence>
<evidence type="ECO:0000313" key="2">
    <source>
        <dbReference type="EMBL" id="KDQ18924.1"/>
    </source>
</evidence>
<feature type="region of interest" description="Disordered" evidence="1">
    <location>
        <begin position="53"/>
        <end position="79"/>
    </location>
</feature>
<accession>A0A067MTK9</accession>
<evidence type="ECO:0000256" key="1">
    <source>
        <dbReference type="SAM" id="MobiDB-lite"/>
    </source>
</evidence>
<protein>
    <submittedName>
        <fullName evidence="2">Uncharacterized protein</fullName>
    </submittedName>
</protein>